<dbReference type="GO" id="GO:0071555">
    <property type="term" value="P:cell wall organization"/>
    <property type="evidence" value="ECO:0007669"/>
    <property type="project" value="UniProtKB-KW"/>
</dbReference>
<dbReference type="EC" id="2.5.1.7" evidence="11"/>
<feature type="domain" description="Enolpyruvate transferase" evidence="16">
    <location>
        <begin position="12"/>
        <end position="418"/>
    </location>
</feature>
<dbReference type="CDD" id="cd01555">
    <property type="entry name" value="UdpNAET"/>
    <property type="match status" value="1"/>
</dbReference>
<dbReference type="GO" id="GO:0008360">
    <property type="term" value="P:regulation of cell shape"/>
    <property type="evidence" value="ECO:0007669"/>
    <property type="project" value="UniProtKB-KW"/>
</dbReference>
<evidence type="ECO:0000256" key="6">
    <source>
        <dbReference type="ARBA" id="ARBA00022960"/>
    </source>
</evidence>
<dbReference type="GO" id="GO:0019277">
    <property type="term" value="P:UDP-N-acetylgalactosamine biosynthetic process"/>
    <property type="evidence" value="ECO:0007669"/>
    <property type="project" value="InterPro"/>
</dbReference>
<keyword evidence="4" id="KW-0132">Cell division</keyword>
<keyword evidence="3" id="KW-0963">Cytoplasm</keyword>
<evidence type="ECO:0000313" key="17">
    <source>
        <dbReference type="EMBL" id="ASS73981.1"/>
    </source>
</evidence>
<dbReference type="GO" id="GO:0008760">
    <property type="term" value="F:UDP-N-acetylglucosamine 1-carboxyvinyltransferase activity"/>
    <property type="evidence" value="ECO:0007669"/>
    <property type="project" value="UniProtKB-EC"/>
</dbReference>
<evidence type="ECO:0000256" key="12">
    <source>
        <dbReference type="ARBA" id="ARBA00039754"/>
    </source>
</evidence>
<dbReference type="InterPro" id="IPR013792">
    <property type="entry name" value="RNA3'P_cycl/enolpyr_Trfase_a/b"/>
</dbReference>
<evidence type="ECO:0000256" key="10">
    <source>
        <dbReference type="ARBA" id="ARBA00038367"/>
    </source>
</evidence>
<organism evidence="17 18">
    <name type="scientific">Tumebacillus algifaecis</name>
    <dbReference type="NCBI Taxonomy" id="1214604"/>
    <lineage>
        <taxon>Bacteria</taxon>
        <taxon>Bacillati</taxon>
        <taxon>Bacillota</taxon>
        <taxon>Bacilli</taxon>
        <taxon>Bacillales</taxon>
        <taxon>Alicyclobacillaceae</taxon>
        <taxon>Tumebacillus</taxon>
    </lineage>
</organism>
<dbReference type="PANTHER" id="PTHR43783">
    <property type="entry name" value="UDP-N-ACETYLGLUCOSAMINE 1-CARBOXYVINYLTRANSFERASE"/>
    <property type="match status" value="1"/>
</dbReference>
<dbReference type="OrthoDB" id="9803760at2"/>
<evidence type="ECO:0000259" key="16">
    <source>
        <dbReference type="Pfam" id="PF00275"/>
    </source>
</evidence>
<dbReference type="InterPro" id="IPR036968">
    <property type="entry name" value="Enolpyruvate_Tfrase_sf"/>
</dbReference>
<dbReference type="InterPro" id="IPR050068">
    <property type="entry name" value="MurA_subfamily"/>
</dbReference>
<evidence type="ECO:0000256" key="13">
    <source>
        <dbReference type="ARBA" id="ARBA00042443"/>
    </source>
</evidence>
<dbReference type="PANTHER" id="PTHR43783:SF1">
    <property type="entry name" value="UDP-N-ACETYLGLUCOSAMINE 1-CARBOXYVINYLTRANSFERASE"/>
    <property type="match status" value="1"/>
</dbReference>
<comment type="subcellular location">
    <subcellularLocation>
        <location evidence="1">Cytoplasm</location>
    </subcellularLocation>
</comment>
<evidence type="ECO:0000256" key="9">
    <source>
        <dbReference type="ARBA" id="ARBA00023316"/>
    </source>
</evidence>
<evidence type="ECO:0000256" key="2">
    <source>
        <dbReference type="ARBA" id="ARBA00004752"/>
    </source>
</evidence>
<comment type="catalytic activity">
    <reaction evidence="15">
        <text>phosphoenolpyruvate + UDP-N-acetyl-alpha-D-glucosamine = UDP-N-acetyl-3-O-(1-carboxyvinyl)-alpha-D-glucosamine + phosphate</text>
        <dbReference type="Rhea" id="RHEA:18681"/>
        <dbReference type="ChEBI" id="CHEBI:43474"/>
        <dbReference type="ChEBI" id="CHEBI:57705"/>
        <dbReference type="ChEBI" id="CHEBI:58702"/>
        <dbReference type="ChEBI" id="CHEBI:68483"/>
        <dbReference type="EC" id="2.5.1.7"/>
    </reaction>
</comment>
<reference evidence="17 18" key="1">
    <citation type="journal article" date="2015" name="Int. J. Syst. Evol. Microbiol.">
        <title>Tumebacillus algifaecis sp. nov., isolated from decomposing algal scum.</title>
        <authorList>
            <person name="Wu Y.F."/>
            <person name="Zhang B."/>
            <person name="Xing P."/>
            <person name="Wu Q.L."/>
            <person name="Liu S.J."/>
        </authorList>
    </citation>
    <scope>NUCLEOTIDE SEQUENCE [LARGE SCALE GENOMIC DNA]</scope>
    <source>
        <strain evidence="17 18">THMBR28</strain>
    </source>
</reference>
<gene>
    <name evidence="17" type="ORF">CIG75_02610</name>
</gene>
<dbReference type="GO" id="GO:0051301">
    <property type="term" value="P:cell division"/>
    <property type="evidence" value="ECO:0007669"/>
    <property type="project" value="UniProtKB-KW"/>
</dbReference>
<dbReference type="AlphaFoldDB" id="A0A223CXF0"/>
<keyword evidence="18" id="KW-1185">Reference proteome</keyword>
<dbReference type="KEGG" id="tab:CIG75_02610"/>
<dbReference type="InterPro" id="IPR001986">
    <property type="entry name" value="Enolpyruvate_Tfrase_dom"/>
</dbReference>
<evidence type="ECO:0000256" key="1">
    <source>
        <dbReference type="ARBA" id="ARBA00004496"/>
    </source>
</evidence>
<evidence type="ECO:0000256" key="14">
    <source>
        <dbReference type="ARBA" id="ARBA00042842"/>
    </source>
</evidence>
<evidence type="ECO:0000256" key="7">
    <source>
        <dbReference type="ARBA" id="ARBA00022984"/>
    </source>
</evidence>
<dbReference type="Gene3D" id="3.65.10.10">
    <property type="entry name" value="Enolpyruvate transferase domain"/>
    <property type="match status" value="2"/>
</dbReference>
<accession>A0A223CXF0</accession>
<comment type="similarity">
    <text evidence="10">Belongs to the EPSP synthase family. MurA subfamily.</text>
</comment>
<evidence type="ECO:0000256" key="15">
    <source>
        <dbReference type="ARBA" id="ARBA00047527"/>
    </source>
</evidence>
<keyword evidence="6" id="KW-0133">Cell shape</keyword>
<evidence type="ECO:0000256" key="4">
    <source>
        <dbReference type="ARBA" id="ARBA00022618"/>
    </source>
</evidence>
<sequence>MNNMSKAMLCVEGGYALKGEMQVSGAKNSALFLVAAALMTDEQVTLGNMPAITDIDILHEILLDLGIHSLWTPSENRMVIEARQLSNSVVNSKLSRKLRGSIALACPVLYRLNRCIIPYPGGDMIGKRPLDEMMRGIEMMGGDVEFAEGLFSIRIDRPLKAIEMELEYPSHTATMALMMLGAVSEGRTVITNAALEPEVIDMQELLLSMGAVMSGAGTDKIVIDGVPKLRGGSIEVMPDRLQVGTYIMGALMTDGHLKMPTSYVEHLDKVLDLLMEAGATCIKESDGQISIGGHRPYKAIRFETEPYPGFPTDLQSPMMAFLSVCKGTSYAKENIFENRLLHIKEFKKMGIKVEILSEREVLISGPNEYISGTTVNAEEIRGGAALLLCALSMPLGYKTYISNIGHIMRGYPSIVDTLCKLGAKISFEDSETSETPTQTLKV</sequence>
<evidence type="ECO:0000256" key="3">
    <source>
        <dbReference type="ARBA" id="ARBA00022490"/>
    </source>
</evidence>
<dbReference type="GO" id="GO:0009252">
    <property type="term" value="P:peptidoglycan biosynthetic process"/>
    <property type="evidence" value="ECO:0007669"/>
    <property type="project" value="UniProtKB-KW"/>
</dbReference>
<dbReference type="Pfam" id="PF00275">
    <property type="entry name" value="EPSP_synthase"/>
    <property type="match status" value="1"/>
</dbReference>
<comment type="pathway">
    <text evidence="2">Cell wall biogenesis; peptidoglycan biosynthesis.</text>
</comment>
<evidence type="ECO:0000313" key="18">
    <source>
        <dbReference type="Proteomes" id="UP000214688"/>
    </source>
</evidence>
<dbReference type="RefSeq" id="WP_094235241.1">
    <property type="nucleotide sequence ID" value="NZ_CP022657.1"/>
</dbReference>
<proteinExistence type="inferred from homology"/>
<keyword evidence="8" id="KW-0131">Cell cycle</keyword>
<dbReference type="SUPFAM" id="SSF55205">
    <property type="entry name" value="EPT/RTPC-like"/>
    <property type="match status" value="1"/>
</dbReference>
<evidence type="ECO:0000256" key="5">
    <source>
        <dbReference type="ARBA" id="ARBA00022679"/>
    </source>
</evidence>
<name>A0A223CXF0_9BACL</name>
<dbReference type="Proteomes" id="UP000214688">
    <property type="component" value="Chromosome"/>
</dbReference>
<protein>
    <recommendedName>
        <fullName evidence="12">UDP-N-acetylglucosamine 1-carboxyvinyltransferase</fullName>
        <ecNumber evidence="11">2.5.1.7</ecNumber>
    </recommendedName>
    <alternativeName>
        <fullName evidence="13">Enoylpyruvate transferase</fullName>
    </alternativeName>
    <alternativeName>
        <fullName evidence="14">UDP-N-acetylglucosamine enolpyruvyl transferase</fullName>
    </alternativeName>
</protein>
<keyword evidence="7" id="KW-0573">Peptidoglycan synthesis</keyword>
<evidence type="ECO:0000256" key="11">
    <source>
        <dbReference type="ARBA" id="ARBA00039108"/>
    </source>
</evidence>
<dbReference type="EMBL" id="CP022657">
    <property type="protein sequence ID" value="ASS73981.1"/>
    <property type="molecule type" value="Genomic_DNA"/>
</dbReference>
<dbReference type="InterPro" id="IPR005750">
    <property type="entry name" value="UDP_GlcNAc_COvinyl_MurA"/>
</dbReference>
<dbReference type="NCBIfam" id="NF006873">
    <property type="entry name" value="PRK09369.1"/>
    <property type="match status" value="1"/>
</dbReference>
<keyword evidence="5" id="KW-0808">Transferase</keyword>
<keyword evidence="9" id="KW-0961">Cell wall biogenesis/degradation</keyword>
<evidence type="ECO:0000256" key="8">
    <source>
        <dbReference type="ARBA" id="ARBA00023306"/>
    </source>
</evidence>
<dbReference type="GO" id="GO:0005737">
    <property type="term" value="C:cytoplasm"/>
    <property type="evidence" value="ECO:0007669"/>
    <property type="project" value="UniProtKB-SubCell"/>
</dbReference>